<dbReference type="SUPFAM" id="SSF118215">
    <property type="entry name" value="Proton glutamate symport protein"/>
    <property type="match status" value="1"/>
</dbReference>
<comment type="similarity">
    <text evidence="8">Belongs to the dicarboxylate/amino acid:cation symporter (DAACS) (TC 2.A.23) family.</text>
</comment>
<evidence type="ECO:0000313" key="9">
    <source>
        <dbReference type="EMBL" id="VDP40993.1"/>
    </source>
</evidence>
<name>A0A3P8H3C1_9TREM</name>
<dbReference type="InterPro" id="IPR001991">
    <property type="entry name" value="Na-dicarboxylate_symporter"/>
</dbReference>
<evidence type="ECO:0000256" key="1">
    <source>
        <dbReference type="ARBA" id="ARBA00004141"/>
    </source>
</evidence>
<evidence type="ECO:0000256" key="7">
    <source>
        <dbReference type="ARBA" id="ARBA00023180"/>
    </source>
</evidence>
<dbReference type="GO" id="GO:0015501">
    <property type="term" value="F:glutamate:sodium symporter activity"/>
    <property type="evidence" value="ECO:0007669"/>
    <property type="project" value="TreeGrafter"/>
</dbReference>
<proteinExistence type="inferred from homology"/>
<comment type="caution">
    <text evidence="8">Lacks conserved residue(s) required for the propagation of feature annotation.</text>
</comment>
<dbReference type="PANTHER" id="PTHR11958">
    <property type="entry name" value="SODIUM/DICARBOXYLATE SYMPORTER-RELATED"/>
    <property type="match status" value="1"/>
</dbReference>
<keyword evidence="5 8" id="KW-1133">Transmembrane helix</keyword>
<gene>
    <name evidence="9" type="ORF">SMRZ_LOCUS21848</name>
</gene>
<evidence type="ECO:0000256" key="8">
    <source>
        <dbReference type="RuleBase" id="RU361216"/>
    </source>
</evidence>
<accession>A0A3P8H3C1</accession>
<evidence type="ECO:0000256" key="5">
    <source>
        <dbReference type="ARBA" id="ARBA00022989"/>
    </source>
</evidence>
<keyword evidence="4 8" id="KW-0769">Symport</keyword>
<dbReference type="GO" id="GO:0015175">
    <property type="term" value="F:neutral L-amino acid transmembrane transporter activity"/>
    <property type="evidence" value="ECO:0007669"/>
    <property type="project" value="TreeGrafter"/>
</dbReference>
<dbReference type="InterPro" id="IPR050746">
    <property type="entry name" value="DAACS"/>
</dbReference>
<dbReference type="Proteomes" id="UP000277204">
    <property type="component" value="Unassembled WGS sequence"/>
</dbReference>
<dbReference type="EMBL" id="UZAI01018888">
    <property type="protein sequence ID" value="VDP40993.1"/>
    <property type="molecule type" value="Genomic_DNA"/>
</dbReference>
<dbReference type="GO" id="GO:0005886">
    <property type="term" value="C:plasma membrane"/>
    <property type="evidence" value="ECO:0007669"/>
    <property type="project" value="TreeGrafter"/>
</dbReference>
<dbReference type="InterPro" id="IPR036458">
    <property type="entry name" value="Na:dicarbo_symporter_sf"/>
</dbReference>
<evidence type="ECO:0000256" key="2">
    <source>
        <dbReference type="ARBA" id="ARBA00022448"/>
    </source>
</evidence>
<dbReference type="Pfam" id="PF00375">
    <property type="entry name" value="SDF"/>
    <property type="match status" value="1"/>
</dbReference>
<keyword evidence="2 8" id="KW-0813">Transport</keyword>
<dbReference type="InterPro" id="IPR018107">
    <property type="entry name" value="Na-dicarboxylate_symporter_CS"/>
</dbReference>
<dbReference type="Gene3D" id="1.10.3860.10">
    <property type="entry name" value="Sodium:dicarboxylate symporter"/>
    <property type="match status" value="1"/>
</dbReference>
<evidence type="ECO:0000313" key="10">
    <source>
        <dbReference type="Proteomes" id="UP000277204"/>
    </source>
</evidence>
<feature type="transmembrane region" description="Helical" evidence="8">
    <location>
        <begin position="29"/>
        <end position="52"/>
    </location>
</feature>
<dbReference type="PANTHER" id="PTHR11958:SF63">
    <property type="entry name" value="AMINO ACID TRANSPORTER"/>
    <property type="match status" value="1"/>
</dbReference>
<evidence type="ECO:0000256" key="6">
    <source>
        <dbReference type="ARBA" id="ARBA00023136"/>
    </source>
</evidence>
<keyword evidence="10" id="KW-1185">Reference proteome</keyword>
<comment type="subcellular location">
    <subcellularLocation>
        <location evidence="1 8">Membrane</location>
        <topology evidence="1 8">Multi-pass membrane protein</topology>
    </subcellularLocation>
</comment>
<evidence type="ECO:0000256" key="4">
    <source>
        <dbReference type="ARBA" id="ARBA00022847"/>
    </source>
</evidence>
<protein>
    <recommendedName>
        <fullName evidence="8">Amino acid transporter</fullName>
    </recommendedName>
</protein>
<reference evidence="9 10" key="1">
    <citation type="submission" date="2018-11" db="EMBL/GenBank/DDBJ databases">
        <authorList>
            <consortium name="Pathogen Informatics"/>
        </authorList>
    </citation>
    <scope>NUCLEOTIDE SEQUENCE [LARGE SCALE GENOMIC DNA]</scope>
    <source>
        <strain evidence="9 10">Zambia</strain>
    </source>
</reference>
<dbReference type="AlphaFoldDB" id="A0A3P8H3C1"/>
<organism evidence="9 10">
    <name type="scientific">Schistosoma margrebowiei</name>
    <dbReference type="NCBI Taxonomy" id="48269"/>
    <lineage>
        <taxon>Eukaryota</taxon>
        <taxon>Metazoa</taxon>
        <taxon>Spiralia</taxon>
        <taxon>Lophotrochozoa</taxon>
        <taxon>Platyhelminthes</taxon>
        <taxon>Trematoda</taxon>
        <taxon>Digenea</taxon>
        <taxon>Strigeidida</taxon>
        <taxon>Schistosomatoidea</taxon>
        <taxon>Schistosomatidae</taxon>
        <taxon>Schistosoma</taxon>
    </lineage>
</organism>
<dbReference type="GO" id="GO:0005313">
    <property type="term" value="F:L-glutamate transmembrane transporter activity"/>
    <property type="evidence" value="ECO:0007669"/>
    <property type="project" value="TreeGrafter"/>
</dbReference>
<evidence type="ECO:0000256" key="3">
    <source>
        <dbReference type="ARBA" id="ARBA00022692"/>
    </source>
</evidence>
<keyword evidence="7" id="KW-0325">Glycoprotein</keyword>
<keyword evidence="6 8" id="KW-0472">Membrane</keyword>
<dbReference type="PROSITE" id="PS00713">
    <property type="entry name" value="NA_DICARBOXYL_SYMP_1"/>
    <property type="match status" value="1"/>
</dbReference>
<sequence>MGMTIGLLVKIYGSPSPRTIYLLSFPGELLMNMLKMLIIPLIVSSLIAVACMSDPSWCRSNLIDHIAMWPLIESYRPNCNLTSSPDDSTLNEMVVGGSRQETLDLDFQSVIFNIRYQ</sequence>
<keyword evidence="3 8" id="KW-0812">Transmembrane</keyword>